<keyword evidence="1" id="KW-0472">Membrane</keyword>
<keyword evidence="1" id="KW-1133">Transmembrane helix</keyword>
<dbReference type="AlphaFoldDB" id="A0A2P2JQC0"/>
<evidence type="ECO:0000256" key="1">
    <source>
        <dbReference type="SAM" id="Phobius"/>
    </source>
</evidence>
<accession>A0A2P2JQC0</accession>
<name>A0A2P2JQC0_RHIMU</name>
<feature type="transmembrane region" description="Helical" evidence="1">
    <location>
        <begin position="12"/>
        <end position="34"/>
    </location>
</feature>
<proteinExistence type="predicted"/>
<sequence length="45" mass="5278">MLSLYYKIPCQAYYYLGLRLQIWSLNLLNSIIVFSKGSLPLHLQC</sequence>
<reference evidence="2" key="1">
    <citation type="submission" date="2018-02" db="EMBL/GenBank/DDBJ databases">
        <title>Rhizophora mucronata_Transcriptome.</title>
        <authorList>
            <person name="Meera S.P."/>
            <person name="Sreeshan A."/>
            <person name="Augustine A."/>
        </authorList>
    </citation>
    <scope>NUCLEOTIDE SEQUENCE</scope>
    <source>
        <tissue evidence="2">Leaf</tissue>
    </source>
</reference>
<evidence type="ECO:0000313" key="2">
    <source>
        <dbReference type="EMBL" id="MBW95667.1"/>
    </source>
</evidence>
<keyword evidence="1" id="KW-0812">Transmembrane</keyword>
<organism evidence="2">
    <name type="scientific">Rhizophora mucronata</name>
    <name type="common">Asiatic mangrove</name>
    <dbReference type="NCBI Taxonomy" id="61149"/>
    <lineage>
        <taxon>Eukaryota</taxon>
        <taxon>Viridiplantae</taxon>
        <taxon>Streptophyta</taxon>
        <taxon>Embryophyta</taxon>
        <taxon>Tracheophyta</taxon>
        <taxon>Spermatophyta</taxon>
        <taxon>Magnoliopsida</taxon>
        <taxon>eudicotyledons</taxon>
        <taxon>Gunneridae</taxon>
        <taxon>Pentapetalae</taxon>
        <taxon>rosids</taxon>
        <taxon>fabids</taxon>
        <taxon>Malpighiales</taxon>
        <taxon>Rhizophoraceae</taxon>
        <taxon>Rhizophora</taxon>
    </lineage>
</organism>
<dbReference type="EMBL" id="GGEC01015184">
    <property type="protein sequence ID" value="MBW95667.1"/>
    <property type="molecule type" value="Transcribed_RNA"/>
</dbReference>
<protein>
    <submittedName>
        <fullName evidence="2">Uncharacterized protein</fullName>
    </submittedName>
</protein>